<accession>A0A9D5HNX3</accession>
<feature type="compositionally biased region" description="Basic and acidic residues" evidence="1">
    <location>
        <begin position="47"/>
        <end position="64"/>
    </location>
</feature>
<protein>
    <submittedName>
        <fullName evidence="2">Uncharacterized protein</fullName>
    </submittedName>
</protein>
<feature type="region of interest" description="Disordered" evidence="1">
    <location>
        <begin position="150"/>
        <end position="200"/>
    </location>
</feature>
<gene>
    <name evidence="2" type="ORF">J5N97_011763</name>
</gene>
<proteinExistence type="predicted"/>
<feature type="compositionally biased region" description="Polar residues" evidence="1">
    <location>
        <begin position="67"/>
        <end position="84"/>
    </location>
</feature>
<reference evidence="2" key="1">
    <citation type="submission" date="2021-03" db="EMBL/GenBank/DDBJ databases">
        <authorList>
            <person name="Li Z."/>
            <person name="Yang C."/>
        </authorList>
    </citation>
    <scope>NUCLEOTIDE SEQUENCE</scope>
    <source>
        <strain evidence="2">Dzin_1.0</strain>
        <tissue evidence="2">Leaf</tissue>
    </source>
</reference>
<dbReference type="EMBL" id="JAGGNH010000002">
    <property type="protein sequence ID" value="KAJ0983508.1"/>
    <property type="molecule type" value="Genomic_DNA"/>
</dbReference>
<feature type="region of interest" description="Disordered" evidence="1">
    <location>
        <begin position="39"/>
        <end position="88"/>
    </location>
</feature>
<dbReference type="OrthoDB" id="10004661at2759"/>
<evidence type="ECO:0000256" key="1">
    <source>
        <dbReference type="SAM" id="MobiDB-lite"/>
    </source>
</evidence>
<evidence type="ECO:0000313" key="2">
    <source>
        <dbReference type="EMBL" id="KAJ0983508.1"/>
    </source>
</evidence>
<sequence>MYAPVALRARPEHGGGAPRGAVFASGFIRAIRFPRETTGRAWPATSARERSTREITDRSVRGGDESAQAQCVQTPPTSSRSSAGVTHGSASFPGCGPILATIDVSRDRSHVAVHTTFGLLQRRPPFGLHHVHASSECYFGLNLNPMNSNPAEGLLHPPSGHHGLRRVPPLYRSGTRAGPPVTLSRPRQREARPEGTSSSSPPTLLSIYAYRFVSVSCRRDGVLRDWPVPEQSPTVFTFVRRKNVALSIDSDKTDEVGSHACREERRVNHLLEPFGGNTIPGTLATPIRPASPATFMFCALGTPARRHRYPSVGVRRLLPRPWKRSH</sequence>
<dbReference type="Proteomes" id="UP001085076">
    <property type="component" value="Miscellaneous, Linkage group lg02"/>
</dbReference>
<feature type="region of interest" description="Disordered" evidence="1">
    <location>
        <begin position="1"/>
        <end position="20"/>
    </location>
</feature>
<reference evidence="2" key="2">
    <citation type="journal article" date="2022" name="Hortic Res">
        <title>The genome of Dioscorea zingiberensis sheds light on the biosynthesis, origin and evolution of the medicinally important diosgenin saponins.</title>
        <authorList>
            <person name="Li Y."/>
            <person name="Tan C."/>
            <person name="Li Z."/>
            <person name="Guo J."/>
            <person name="Li S."/>
            <person name="Chen X."/>
            <person name="Wang C."/>
            <person name="Dai X."/>
            <person name="Yang H."/>
            <person name="Song W."/>
            <person name="Hou L."/>
            <person name="Xu J."/>
            <person name="Tong Z."/>
            <person name="Xu A."/>
            <person name="Yuan X."/>
            <person name="Wang W."/>
            <person name="Yang Q."/>
            <person name="Chen L."/>
            <person name="Sun Z."/>
            <person name="Wang K."/>
            <person name="Pan B."/>
            <person name="Chen J."/>
            <person name="Bao Y."/>
            <person name="Liu F."/>
            <person name="Qi X."/>
            <person name="Gang D.R."/>
            <person name="Wen J."/>
            <person name="Li J."/>
        </authorList>
    </citation>
    <scope>NUCLEOTIDE SEQUENCE</scope>
    <source>
        <strain evidence="2">Dzin_1.0</strain>
    </source>
</reference>
<name>A0A9D5HNX3_9LILI</name>
<comment type="caution">
    <text evidence="2">The sequence shown here is derived from an EMBL/GenBank/DDBJ whole genome shotgun (WGS) entry which is preliminary data.</text>
</comment>
<evidence type="ECO:0000313" key="3">
    <source>
        <dbReference type="Proteomes" id="UP001085076"/>
    </source>
</evidence>
<keyword evidence="3" id="KW-1185">Reference proteome</keyword>
<organism evidence="2 3">
    <name type="scientific">Dioscorea zingiberensis</name>
    <dbReference type="NCBI Taxonomy" id="325984"/>
    <lineage>
        <taxon>Eukaryota</taxon>
        <taxon>Viridiplantae</taxon>
        <taxon>Streptophyta</taxon>
        <taxon>Embryophyta</taxon>
        <taxon>Tracheophyta</taxon>
        <taxon>Spermatophyta</taxon>
        <taxon>Magnoliopsida</taxon>
        <taxon>Liliopsida</taxon>
        <taxon>Dioscoreales</taxon>
        <taxon>Dioscoreaceae</taxon>
        <taxon>Dioscorea</taxon>
    </lineage>
</organism>
<dbReference type="AlphaFoldDB" id="A0A9D5HNX3"/>